<evidence type="ECO:0008006" key="4">
    <source>
        <dbReference type="Google" id="ProtNLM"/>
    </source>
</evidence>
<gene>
    <name evidence="2" type="ORF">J8TS2_21570</name>
</gene>
<reference evidence="2 3" key="1">
    <citation type="submission" date="2021-03" db="EMBL/GenBank/DDBJ databases">
        <title>Antimicrobial resistance genes in bacteria isolated from Japanese honey, and their potential for conferring macrolide and lincosamide resistance in the American foulbrood pathogen Paenibacillus larvae.</title>
        <authorList>
            <person name="Okamoto M."/>
            <person name="Kumagai M."/>
            <person name="Kanamori H."/>
            <person name="Takamatsu D."/>
        </authorList>
    </citation>
    <scope>NUCLEOTIDE SEQUENCE [LARGE SCALE GENOMIC DNA]</scope>
    <source>
        <strain evidence="2 3">J8TS2</strain>
    </source>
</reference>
<accession>A0ABQ4KKE4</accession>
<protein>
    <recommendedName>
        <fullName evidence="4">DUF624 domain-containing protein</fullName>
    </recommendedName>
</protein>
<comment type="caution">
    <text evidence="2">The sequence shown here is derived from an EMBL/GenBank/DDBJ whole genome shotgun (WGS) entry which is preliminary data.</text>
</comment>
<sequence>MMKKDSAVFVPFFRFFKDNFKQSFILGIIVFVFSYVFYIDFMLISTLGNVMQNLLLASLFLIALIGTLTFIYIFPMIVHYKLTLWAAIKNSFFFSIKYFPTTLLSIIFIGLMVVVLSYMPVTFLMIFSFMAYVVFLICYSRFHKEGELAKKHQLAQE</sequence>
<dbReference type="Pfam" id="PF04854">
    <property type="entry name" value="DUF624"/>
    <property type="match status" value="1"/>
</dbReference>
<evidence type="ECO:0000313" key="3">
    <source>
        <dbReference type="Proteomes" id="UP000679950"/>
    </source>
</evidence>
<keyword evidence="1" id="KW-1133">Transmembrane helix</keyword>
<dbReference type="InterPro" id="IPR006938">
    <property type="entry name" value="DUF624"/>
</dbReference>
<name>A0ABQ4KKE4_9BACI</name>
<feature type="transmembrane region" description="Helical" evidence="1">
    <location>
        <begin position="124"/>
        <end position="142"/>
    </location>
</feature>
<feature type="transmembrane region" description="Helical" evidence="1">
    <location>
        <begin position="24"/>
        <end position="48"/>
    </location>
</feature>
<keyword evidence="1" id="KW-0472">Membrane</keyword>
<dbReference type="EMBL" id="BORB01000016">
    <property type="protein sequence ID" value="GIN57838.1"/>
    <property type="molecule type" value="Genomic_DNA"/>
</dbReference>
<dbReference type="Proteomes" id="UP000679950">
    <property type="component" value="Unassembled WGS sequence"/>
</dbReference>
<keyword evidence="3" id="KW-1185">Reference proteome</keyword>
<feature type="transmembrane region" description="Helical" evidence="1">
    <location>
        <begin position="98"/>
        <end position="118"/>
    </location>
</feature>
<feature type="transmembrane region" description="Helical" evidence="1">
    <location>
        <begin position="54"/>
        <end position="78"/>
    </location>
</feature>
<evidence type="ECO:0000313" key="2">
    <source>
        <dbReference type="EMBL" id="GIN57838.1"/>
    </source>
</evidence>
<keyword evidence="1" id="KW-0812">Transmembrane</keyword>
<organism evidence="2 3">
    <name type="scientific">Lederbergia ruris</name>
    <dbReference type="NCBI Taxonomy" id="217495"/>
    <lineage>
        <taxon>Bacteria</taxon>
        <taxon>Bacillati</taxon>
        <taxon>Bacillota</taxon>
        <taxon>Bacilli</taxon>
        <taxon>Bacillales</taxon>
        <taxon>Bacillaceae</taxon>
        <taxon>Lederbergia</taxon>
    </lineage>
</organism>
<proteinExistence type="predicted"/>
<evidence type="ECO:0000256" key="1">
    <source>
        <dbReference type="SAM" id="Phobius"/>
    </source>
</evidence>